<feature type="chain" id="PRO_5040161470" evidence="2">
    <location>
        <begin position="24"/>
        <end position="101"/>
    </location>
</feature>
<dbReference type="EMBL" id="CAJVRM010000342">
    <property type="protein sequence ID" value="CAG8979912.1"/>
    <property type="molecule type" value="Genomic_DNA"/>
</dbReference>
<dbReference type="Proteomes" id="UP000701801">
    <property type="component" value="Unassembled WGS sequence"/>
</dbReference>
<feature type="signal peptide" evidence="2">
    <location>
        <begin position="1"/>
        <end position="23"/>
    </location>
</feature>
<gene>
    <name evidence="3" type="ORF">HYALB_00011276</name>
</gene>
<accession>A0A9N9LWR0</accession>
<reference evidence="3" key="1">
    <citation type="submission" date="2021-07" db="EMBL/GenBank/DDBJ databases">
        <authorList>
            <person name="Durling M."/>
        </authorList>
    </citation>
    <scope>NUCLEOTIDE SEQUENCE</scope>
</reference>
<evidence type="ECO:0000313" key="4">
    <source>
        <dbReference type="Proteomes" id="UP000701801"/>
    </source>
</evidence>
<name>A0A9N9LWR0_9HELO</name>
<organism evidence="3 4">
    <name type="scientific">Hymenoscyphus albidus</name>
    <dbReference type="NCBI Taxonomy" id="595503"/>
    <lineage>
        <taxon>Eukaryota</taxon>
        <taxon>Fungi</taxon>
        <taxon>Dikarya</taxon>
        <taxon>Ascomycota</taxon>
        <taxon>Pezizomycotina</taxon>
        <taxon>Leotiomycetes</taxon>
        <taxon>Helotiales</taxon>
        <taxon>Helotiaceae</taxon>
        <taxon>Hymenoscyphus</taxon>
    </lineage>
</organism>
<evidence type="ECO:0000256" key="1">
    <source>
        <dbReference type="SAM" id="MobiDB-lite"/>
    </source>
</evidence>
<comment type="caution">
    <text evidence="3">The sequence shown here is derived from an EMBL/GenBank/DDBJ whole genome shotgun (WGS) entry which is preliminary data.</text>
</comment>
<keyword evidence="2" id="KW-0732">Signal</keyword>
<sequence length="101" mass="10745">MRSELISKALAIVFLVAAPLASAQPVKGGGVQLSARDLISYLNFARSVFSDEAGAESSIENDAYGEVESDDEEESVEVKRDTPAADDAYGNIEGDEEEDSD</sequence>
<evidence type="ECO:0000313" key="3">
    <source>
        <dbReference type="EMBL" id="CAG8979912.1"/>
    </source>
</evidence>
<keyword evidence="4" id="KW-1185">Reference proteome</keyword>
<protein>
    <submittedName>
        <fullName evidence="3">Uncharacterized protein</fullName>
    </submittedName>
</protein>
<evidence type="ECO:0000256" key="2">
    <source>
        <dbReference type="SAM" id="SignalP"/>
    </source>
</evidence>
<feature type="region of interest" description="Disordered" evidence="1">
    <location>
        <begin position="52"/>
        <end position="101"/>
    </location>
</feature>
<feature type="compositionally biased region" description="Acidic residues" evidence="1">
    <location>
        <begin position="63"/>
        <end position="75"/>
    </location>
</feature>
<dbReference type="AlphaFoldDB" id="A0A9N9LWR0"/>
<dbReference type="OrthoDB" id="10347097at2759"/>
<proteinExistence type="predicted"/>